<dbReference type="InterPro" id="IPR011067">
    <property type="entry name" value="Plasmid_toxin/cell-grow_inhib"/>
</dbReference>
<dbReference type="Pfam" id="PF02452">
    <property type="entry name" value="PemK_toxin"/>
    <property type="match status" value="1"/>
</dbReference>
<reference evidence="1 2" key="1">
    <citation type="submission" date="2017-11" db="EMBL/GenBank/DDBJ databases">
        <title>Reclassification of Bisgaard taxon 5 as Caviibacterium pharyngocola gen. nov., sp. nov.</title>
        <authorList>
            <person name="Christensen H."/>
        </authorList>
    </citation>
    <scope>NUCLEOTIDE SEQUENCE [LARGE SCALE GENOMIC DNA]</scope>
    <source>
        <strain evidence="1 2">7_3</strain>
    </source>
</reference>
<accession>A0A2M8RYQ9</accession>
<dbReference type="Proteomes" id="UP000230282">
    <property type="component" value="Unassembled WGS sequence"/>
</dbReference>
<evidence type="ECO:0000313" key="1">
    <source>
        <dbReference type="EMBL" id="PJG84029.1"/>
    </source>
</evidence>
<dbReference type="GO" id="GO:0003677">
    <property type="term" value="F:DNA binding"/>
    <property type="evidence" value="ECO:0007669"/>
    <property type="project" value="InterPro"/>
</dbReference>
<organism evidence="1 2">
    <name type="scientific">Caviibacterium pharyngocola</name>
    <dbReference type="NCBI Taxonomy" id="28159"/>
    <lineage>
        <taxon>Bacteria</taxon>
        <taxon>Pseudomonadati</taxon>
        <taxon>Pseudomonadota</taxon>
        <taxon>Gammaproteobacteria</taxon>
        <taxon>Pasteurellales</taxon>
        <taxon>Pasteurellaceae</taxon>
        <taxon>Caviibacterium</taxon>
    </lineage>
</organism>
<dbReference type="InterPro" id="IPR003477">
    <property type="entry name" value="PemK-like"/>
</dbReference>
<dbReference type="OrthoDB" id="9808744at2"/>
<dbReference type="GO" id="GO:0004521">
    <property type="term" value="F:RNA endonuclease activity"/>
    <property type="evidence" value="ECO:0007669"/>
    <property type="project" value="TreeGrafter"/>
</dbReference>
<dbReference type="GO" id="GO:0016075">
    <property type="term" value="P:rRNA catabolic process"/>
    <property type="evidence" value="ECO:0007669"/>
    <property type="project" value="TreeGrafter"/>
</dbReference>
<evidence type="ECO:0000313" key="2">
    <source>
        <dbReference type="Proteomes" id="UP000230282"/>
    </source>
</evidence>
<dbReference type="PANTHER" id="PTHR33988">
    <property type="entry name" value="ENDORIBONUCLEASE MAZF-RELATED"/>
    <property type="match status" value="1"/>
</dbReference>
<protein>
    <submittedName>
        <fullName evidence="1">Growth inhibitor PemK</fullName>
    </submittedName>
</protein>
<dbReference type="Gene3D" id="2.30.30.110">
    <property type="match status" value="1"/>
</dbReference>
<dbReference type="GO" id="GO:0006402">
    <property type="term" value="P:mRNA catabolic process"/>
    <property type="evidence" value="ECO:0007669"/>
    <property type="project" value="TreeGrafter"/>
</dbReference>
<comment type="caution">
    <text evidence="1">The sequence shown here is derived from an EMBL/GenBank/DDBJ whole genome shotgun (WGS) entry which is preliminary data.</text>
</comment>
<dbReference type="RefSeq" id="WP_100295625.1">
    <property type="nucleotide sequence ID" value="NZ_PHGZ01000003.1"/>
</dbReference>
<sequence>MVMRVPKKGEIWYVDPDPTSGKELRSPHYFIVVSEQVLNKALGVSICCPISSGGNAARSQSVTVVMDGNSTKSGKVTGVILCHQVRALDLQARNAKYATTAEDYLIDEVVMKLVDLIDPQLY</sequence>
<gene>
    <name evidence="1" type="ORF">CVP04_00815</name>
</gene>
<dbReference type="AlphaFoldDB" id="A0A2M8RYQ9"/>
<dbReference type="PANTHER" id="PTHR33988:SF3">
    <property type="entry name" value="ENDORIBONUCLEASE TOXIN CHPB-RELATED"/>
    <property type="match status" value="1"/>
</dbReference>
<keyword evidence="2" id="KW-1185">Reference proteome</keyword>
<proteinExistence type="predicted"/>
<name>A0A2M8RYQ9_9PAST</name>
<dbReference type="SUPFAM" id="SSF50118">
    <property type="entry name" value="Cell growth inhibitor/plasmid maintenance toxic component"/>
    <property type="match status" value="1"/>
</dbReference>
<dbReference type="EMBL" id="PHGZ01000003">
    <property type="protein sequence ID" value="PJG84029.1"/>
    <property type="molecule type" value="Genomic_DNA"/>
</dbReference>